<dbReference type="OrthoDB" id="343875at2759"/>
<proteinExistence type="predicted"/>
<dbReference type="EMBL" id="NCKV01041594">
    <property type="protein sequence ID" value="RWS18317.1"/>
    <property type="molecule type" value="Genomic_DNA"/>
</dbReference>
<keyword evidence="2" id="KW-0802">TPR repeat</keyword>
<evidence type="ECO:0008006" key="5">
    <source>
        <dbReference type="Google" id="ProtNLM"/>
    </source>
</evidence>
<reference evidence="3 4" key="1">
    <citation type="journal article" date="2018" name="Gigascience">
        <title>Genomes of trombidid mites reveal novel predicted allergens and laterally-transferred genes associated with secondary metabolism.</title>
        <authorList>
            <person name="Dong X."/>
            <person name="Chaisiri K."/>
            <person name="Xia D."/>
            <person name="Armstrong S.D."/>
            <person name="Fang Y."/>
            <person name="Donnelly M.J."/>
            <person name="Kadowaki T."/>
            <person name="McGarry J.W."/>
            <person name="Darby A.C."/>
            <person name="Makepeace B.L."/>
        </authorList>
    </citation>
    <scope>NUCLEOTIDE SEQUENCE [LARGE SCALE GENOMIC DNA]</scope>
    <source>
        <strain evidence="3">UoL-UT</strain>
    </source>
</reference>
<dbReference type="STRING" id="299467.A0A443RSR4"/>
<keyword evidence="4" id="KW-1185">Reference proteome</keyword>
<dbReference type="Proteomes" id="UP000288716">
    <property type="component" value="Unassembled WGS sequence"/>
</dbReference>
<dbReference type="GO" id="GO:0006355">
    <property type="term" value="P:regulation of DNA-templated transcription"/>
    <property type="evidence" value="ECO:0007669"/>
    <property type="project" value="InterPro"/>
</dbReference>
<evidence type="ECO:0000256" key="2">
    <source>
        <dbReference type="ARBA" id="ARBA00022803"/>
    </source>
</evidence>
<dbReference type="GO" id="GO:0016593">
    <property type="term" value="C:Cdc73/Paf1 complex"/>
    <property type="evidence" value="ECO:0007669"/>
    <property type="project" value="TreeGrafter"/>
</dbReference>
<protein>
    <recommendedName>
        <fullName evidence="5">RNA polymerase-associated protein CTR9-like protein</fullName>
    </recommendedName>
</protein>
<name>A0A443RSR4_9ACAR</name>
<dbReference type="VEuPathDB" id="VectorBase:LDEU013723"/>
<gene>
    <name evidence="3" type="ORF">B4U80_05177</name>
</gene>
<evidence type="ECO:0000256" key="1">
    <source>
        <dbReference type="ARBA" id="ARBA00022737"/>
    </source>
</evidence>
<evidence type="ECO:0000313" key="3">
    <source>
        <dbReference type="EMBL" id="RWS18317.1"/>
    </source>
</evidence>
<dbReference type="InterPro" id="IPR031101">
    <property type="entry name" value="Ctr9"/>
</dbReference>
<dbReference type="PANTHER" id="PTHR14027">
    <property type="entry name" value="RNA POLYMERASE-ASSOCIATED PROTEIN CTR9"/>
    <property type="match status" value="1"/>
</dbReference>
<keyword evidence="1" id="KW-0677">Repeat</keyword>
<sequence>MSGKIEIPLKDSADEVIELDLDDLPDGLEVLEILKQEQAPLNLWITLAVEYYKKGKEDDFVRILEQCVDKVMFMETSKKDQTLNYHEFERDQMRALDTLAAYYVRLANKEKNRDKKREYFQRSTHLYTAADKIVMYEQNHLLGRAYFCLLEGDKMDQADA</sequence>
<dbReference type="PANTHER" id="PTHR14027:SF2">
    <property type="entry name" value="RNA POLYMERASE-ASSOCIATED PROTEIN CTR9 HOMOLOG"/>
    <property type="match status" value="1"/>
</dbReference>
<comment type="caution">
    <text evidence="3">The sequence shown here is derived from an EMBL/GenBank/DDBJ whole genome shotgun (WGS) entry which is preliminary data.</text>
</comment>
<feature type="non-terminal residue" evidence="3">
    <location>
        <position position="160"/>
    </location>
</feature>
<accession>A0A443RSR4</accession>
<evidence type="ECO:0000313" key="4">
    <source>
        <dbReference type="Proteomes" id="UP000288716"/>
    </source>
</evidence>
<dbReference type="AlphaFoldDB" id="A0A443RSR4"/>
<organism evidence="3 4">
    <name type="scientific">Leptotrombidium deliense</name>
    <dbReference type="NCBI Taxonomy" id="299467"/>
    <lineage>
        <taxon>Eukaryota</taxon>
        <taxon>Metazoa</taxon>
        <taxon>Ecdysozoa</taxon>
        <taxon>Arthropoda</taxon>
        <taxon>Chelicerata</taxon>
        <taxon>Arachnida</taxon>
        <taxon>Acari</taxon>
        <taxon>Acariformes</taxon>
        <taxon>Trombidiformes</taxon>
        <taxon>Prostigmata</taxon>
        <taxon>Anystina</taxon>
        <taxon>Parasitengona</taxon>
        <taxon>Trombiculoidea</taxon>
        <taxon>Trombiculidae</taxon>
        <taxon>Leptotrombidium</taxon>
    </lineage>
</organism>
<dbReference type="GO" id="GO:0000993">
    <property type="term" value="F:RNA polymerase II complex binding"/>
    <property type="evidence" value="ECO:0007669"/>
    <property type="project" value="TreeGrafter"/>
</dbReference>
<dbReference type="GO" id="GO:0006368">
    <property type="term" value="P:transcription elongation by RNA polymerase II"/>
    <property type="evidence" value="ECO:0007669"/>
    <property type="project" value="TreeGrafter"/>
</dbReference>